<dbReference type="SUPFAM" id="SSF53790">
    <property type="entry name" value="Tetrapyrrole methylase"/>
    <property type="match status" value="1"/>
</dbReference>
<keyword evidence="6" id="KW-0808">Transferase</keyword>
<reference evidence="6 7" key="1">
    <citation type="submission" date="2018-11" db="EMBL/GenBank/DDBJ databases">
        <title>Taxonoimc description of Halomarina strain SPP-AMP-1.</title>
        <authorList>
            <person name="Pal Y."/>
            <person name="Srinivasana K."/>
            <person name="Verma A."/>
            <person name="Kumar P."/>
        </authorList>
    </citation>
    <scope>NUCLEOTIDE SEQUENCE [LARGE SCALE GENOMIC DNA]</scope>
    <source>
        <strain evidence="6 7">SPP-AMP-1</strain>
    </source>
</reference>
<organism evidence="6 7">
    <name type="scientific">Halocatena pleomorpha</name>
    <dbReference type="NCBI Taxonomy" id="1785090"/>
    <lineage>
        <taxon>Archaea</taxon>
        <taxon>Methanobacteriati</taxon>
        <taxon>Methanobacteriota</taxon>
        <taxon>Stenosarchaea group</taxon>
        <taxon>Halobacteria</taxon>
        <taxon>Halobacteriales</taxon>
        <taxon>Natronomonadaceae</taxon>
        <taxon>Halocatena</taxon>
    </lineage>
</organism>
<proteinExistence type="inferred from homology"/>
<evidence type="ECO:0000256" key="3">
    <source>
        <dbReference type="PIRNR" id="PIRNR036427"/>
    </source>
</evidence>
<feature type="domain" description="Tetrapyrrole methylase" evidence="5">
    <location>
        <begin position="2"/>
        <end position="187"/>
    </location>
</feature>
<dbReference type="Gene3D" id="3.40.1010.10">
    <property type="entry name" value="Cobalt-precorrin-4 Transmethylase, Domain 1"/>
    <property type="match status" value="1"/>
</dbReference>
<evidence type="ECO:0000313" key="6">
    <source>
        <dbReference type="EMBL" id="RRJ33715.1"/>
    </source>
</evidence>
<dbReference type="Pfam" id="PF00590">
    <property type="entry name" value="TP_methylase"/>
    <property type="match status" value="1"/>
</dbReference>
<keyword evidence="2" id="KW-0169">Cobalamin biosynthesis</keyword>
<evidence type="ECO:0000256" key="1">
    <source>
        <dbReference type="ARBA" id="ARBA00004953"/>
    </source>
</evidence>
<dbReference type="PIRSF" id="PIRSF036427">
    <property type="entry name" value="Precrrn-2_mtase"/>
    <property type="match status" value="1"/>
</dbReference>
<accession>A0A3P3RK08</accession>
<dbReference type="GO" id="GO:0043781">
    <property type="term" value="F:cobalt-factor II C20-methyltransferase activity"/>
    <property type="evidence" value="ECO:0007669"/>
    <property type="project" value="UniProtKB-EC"/>
</dbReference>
<keyword evidence="7" id="KW-1185">Reference proteome</keyword>
<dbReference type="PROSITE" id="PS00839">
    <property type="entry name" value="SUMT_1"/>
    <property type="match status" value="1"/>
</dbReference>
<comment type="pathway">
    <text evidence="1">Cofactor biosynthesis; adenosylcobalamin biosynthesis.</text>
</comment>
<sequence length="242" mass="25952">MTLYGVGLGPGRADLVTVRGKQILQRADVVYTPGRLSRSVAAEHVPDARISGLSFPMTRDEDELRTAWKKAAAEIAPRAREDSVAFVTLGDPNVYSTFGHLRRTLDAFHSVEIEIVPGVSAVTAFTTALGIEITAGSSLALREAAGGVAPSGPDRMVLFKVTDAPSTHEGLIESGYDVVYGRRLFMESGDTVVTDDPHAVDGRDYYTLAYAEKRGIDDESPTAAFEGADTHGTDLAERSHNE</sequence>
<dbReference type="GO" id="GO:0030788">
    <property type="term" value="F:precorrin-2 C20-methyltransferase activity"/>
    <property type="evidence" value="ECO:0007669"/>
    <property type="project" value="InterPro"/>
</dbReference>
<evidence type="ECO:0000313" key="7">
    <source>
        <dbReference type="Proteomes" id="UP000282322"/>
    </source>
</evidence>
<dbReference type="PANTHER" id="PTHR43467:SF2">
    <property type="entry name" value="COBALT-PRECORRIN-2 C(20)-METHYLTRANSFERASE"/>
    <property type="match status" value="1"/>
</dbReference>
<dbReference type="GO" id="GO:0032259">
    <property type="term" value="P:methylation"/>
    <property type="evidence" value="ECO:0007669"/>
    <property type="project" value="UniProtKB-KW"/>
</dbReference>
<feature type="compositionally biased region" description="Basic and acidic residues" evidence="4">
    <location>
        <begin position="228"/>
        <end position="242"/>
    </location>
</feature>
<gene>
    <name evidence="6" type="ORF">EIK79_02675</name>
</gene>
<dbReference type="AlphaFoldDB" id="A0A3P3RK08"/>
<dbReference type="NCBIfam" id="NF004063">
    <property type="entry name" value="PRK05576.1-6"/>
    <property type="match status" value="1"/>
</dbReference>
<dbReference type="PANTHER" id="PTHR43467">
    <property type="entry name" value="COBALT-PRECORRIN-2 C(20)-METHYLTRANSFERASE"/>
    <property type="match status" value="1"/>
</dbReference>
<feature type="region of interest" description="Disordered" evidence="4">
    <location>
        <begin position="219"/>
        <end position="242"/>
    </location>
</feature>
<dbReference type="RefSeq" id="WP_124953581.1">
    <property type="nucleotide sequence ID" value="NZ_RRCH01000003.1"/>
</dbReference>
<name>A0A3P3RK08_9EURY</name>
<dbReference type="InterPro" id="IPR035996">
    <property type="entry name" value="4pyrrol_Methylase_sf"/>
</dbReference>
<comment type="caution">
    <text evidence="6">The sequence shown here is derived from an EMBL/GenBank/DDBJ whole genome shotgun (WGS) entry which is preliminary data.</text>
</comment>
<protein>
    <submittedName>
        <fullName evidence="6">Cobalt-factor II C(20)-methyltransferase</fullName>
        <ecNumber evidence="6">2.1.1.151</ecNumber>
    </submittedName>
</protein>
<dbReference type="InterPro" id="IPR012382">
    <property type="entry name" value="CobI/CbiL"/>
</dbReference>
<dbReference type="InterPro" id="IPR014777">
    <property type="entry name" value="4pyrrole_Mease_sub1"/>
</dbReference>
<dbReference type="GO" id="GO:0009236">
    <property type="term" value="P:cobalamin biosynthetic process"/>
    <property type="evidence" value="ECO:0007669"/>
    <property type="project" value="UniProtKB-UniRule"/>
</dbReference>
<evidence type="ECO:0000256" key="2">
    <source>
        <dbReference type="ARBA" id="ARBA00022573"/>
    </source>
</evidence>
<dbReference type="EC" id="2.1.1.151" evidence="6"/>
<dbReference type="InterPro" id="IPR000878">
    <property type="entry name" value="4pyrrol_Mease"/>
</dbReference>
<comment type="similarity">
    <text evidence="3">Belongs to the precorrin methyltransferase family.</text>
</comment>
<keyword evidence="6" id="KW-0489">Methyltransferase</keyword>
<dbReference type="OrthoDB" id="23546at2157"/>
<evidence type="ECO:0000259" key="5">
    <source>
        <dbReference type="Pfam" id="PF00590"/>
    </source>
</evidence>
<dbReference type="Proteomes" id="UP000282322">
    <property type="component" value="Unassembled WGS sequence"/>
</dbReference>
<dbReference type="InterPro" id="IPR003043">
    <property type="entry name" value="Uropor_MeTrfase_CS"/>
</dbReference>
<dbReference type="EMBL" id="RRCH01000003">
    <property type="protein sequence ID" value="RRJ33715.1"/>
    <property type="molecule type" value="Genomic_DNA"/>
</dbReference>
<dbReference type="CDD" id="cd11645">
    <property type="entry name" value="Precorrin_2_C20_MT"/>
    <property type="match status" value="1"/>
</dbReference>
<evidence type="ECO:0000256" key="4">
    <source>
        <dbReference type="SAM" id="MobiDB-lite"/>
    </source>
</evidence>